<protein>
    <recommendedName>
        <fullName evidence="3">Tick transposon</fullName>
    </recommendedName>
</protein>
<evidence type="ECO:0000256" key="1">
    <source>
        <dbReference type="SAM" id="SignalP"/>
    </source>
</evidence>
<evidence type="ECO:0008006" key="3">
    <source>
        <dbReference type="Google" id="ProtNLM"/>
    </source>
</evidence>
<feature type="signal peptide" evidence="1">
    <location>
        <begin position="1"/>
        <end position="23"/>
    </location>
</feature>
<organism evidence="2">
    <name type="scientific">Rhipicephalus appendiculatus</name>
    <name type="common">Brown ear tick</name>
    <dbReference type="NCBI Taxonomy" id="34631"/>
    <lineage>
        <taxon>Eukaryota</taxon>
        <taxon>Metazoa</taxon>
        <taxon>Ecdysozoa</taxon>
        <taxon>Arthropoda</taxon>
        <taxon>Chelicerata</taxon>
        <taxon>Arachnida</taxon>
        <taxon>Acari</taxon>
        <taxon>Parasitiformes</taxon>
        <taxon>Ixodida</taxon>
        <taxon>Ixodoidea</taxon>
        <taxon>Ixodidae</taxon>
        <taxon>Rhipicephalinae</taxon>
        <taxon>Rhipicephalus</taxon>
        <taxon>Rhipicephalus</taxon>
    </lineage>
</organism>
<evidence type="ECO:0000313" key="2">
    <source>
        <dbReference type="EMBL" id="JAP87596.1"/>
    </source>
</evidence>
<accession>A0A131ZAU9</accession>
<keyword evidence="1" id="KW-0732">Signal</keyword>
<feature type="chain" id="PRO_5007287100" description="Tick transposon" evidence="1">
    <location>
        <begin position="24"/>
        <end position="88"/>
    </location>
</feature>
<name>A0A131ZAU9_RHIAP</name>
<dbReference type="EMBL" id="GEDV01000961">
    <property type="protein sequence ID" value="JAP87596.1"/>
    <property type="molecule type" value="Transcribed_RNA"/>
</dbReference>
<feature type="non-terminal residue" evidence="2">
    <location>
        <position position="1"/>
    </location>
</feature>
<reference evidence="2" key="1">
    <citation type="journal article" date="2016" name="Ticks Tick Borne Dis.">
        <title>De novo assembly and annotation of the salivary gland transcriptome of Rhipicephalus appendiculatus male and female ticks during blood feeding.</title>
        <authorList>
            <person name="de Castro M.H."/>
            <person name="de Klerk D."/>
            <person name="Pienaar R."/>
            <person name="Latif A.A."/>
            <person name="Rees D.J."/>
            <person name="Mans B.J."/>
        </authorList>
    </citation>
    <scope>NUCLEOTIDE SEQUENCE</scope>
    <source>
        <tissue evidence="2">Salivary glands</tissue>
    </source>
</reference>
<dbReference type="AlphaFoldDB" id="A0A131ZAU9"/>
<sequence>RAPPLVVAVTLFYFLLLQRRIASVVTLFAPARSIELSGLSEEADRRTRRALILPNLTDNVIQRATRNGIRRPVLTLSVIRLTALFALS</sequence>
<proteinExistence type="predicted"/>